<dbReference type="InterPro" id="IPR000092">
    <property type="entry name" value="Polyprenyl_synt"/>
</dbReference>
<evidence type="ECO:0000256" key="7">
    <source>
        <dbReference type="RuleBase" id="RU004466"/>
    </source>
</evidence>
<keyword evidence="2 7" id="KW-0808">Transferase</keyword>
<dbReference type="AlphaFoldDB" id="A0A1D2M5N0"/>
<evidence type="ECO:0000313" key="8">
    <source>
        <dbReference type="EMBL" id="ODM88273.1"/>
    </source>
</evidence>
<comment type="similarity">
    <text evidence="7">Belongs to the FPP/GGPP synthase family.</text>
</comment>
<protein>
    <recommendedName>
        <fullName evidence="6">Farnesyl pyrophosphate synthase</fullName>
    </recommendedName>
</protein>
<comment type="pathway">
    <text evidence="5">Pheromone biosynthesis.</text>
</comment>
<evidence type="ECO:0000256" key="5">
    <source>
        <dbReference type="ARBA" id="ARBA00033740"/>
    </source>
</evidence>
<evidence type="ECO:0000313" key="9">
    <source>
        <dbReference type="Proteomes" id="UP000094527"/>
    </source>
</evidence>
<dbReference type="InterPro" id="IPR039702">
    <property type="entry name" value="FPS1-like"/>
</dbReference>
<dbReference type="GO" id="GO:0042811">
    <property type="term" value="P:pheromone biosynthetic process"/>
    <property type="evidence" value="ECO:0007669"/>
    <property type="project" value="UniProtKB-ARBA"/>
</dbReference>
<dbReference type="Pfam" id="PF00348">
    <property type="entry name" value="polyprenyl_synt"/>
    <property type="match status" value="1"/>
</dbReference>
<dbReference type="PANTHER" id="PTHR11525:SF0">
    <property type="entry name" value="FARNESYL PYROPHOSPHATE SYNTHASE"/>
    <property type="match status" value="1"/>
</dbReference>
<keyword evidence="9" id="KW-1185">Reference proteome</keyword>
<evidence type="ECO:0000256" key="4">
    <source>
        <dbReference type="ARBA" id="ARBA00022842"/>
    </source>
</evidence>
<sequence>LLTEKEVQDVPWALAWLKKVFLYNVPHGKQIRGLLVPLAVRGLERCPTEKQIQQAYILGWCVEIACCLVADDIMDKSDTRRGRPCWYKVDGLESLAFNDSLLLEHIVYRIINKYFKNTSFYSTITEIFLEQRTKPYWANVLTHRPERIKIMMDIRWKNTRPSLSTRRATILFTFPLLAATIAELKDTVTLKHLEQFALKLGYLGRFLGLFCLRKLTGKIGTDIQNGKCTWLFICAKDNCSQEELELLLDNYGYEDKHKWIS</sequence>
<accession>A0A1D2M5N0</accession>
<dbReference type="PANTHER" id="PTHR11525">
    <property type="entry name" value="FARNESYL-PYROPHOSPHATE SYNTHETASE"/>
    <property type="match status" value="1"/>
</dbReference>
<dbReference type="GO" id="GO:0045337">
    <property type="term" value="P:farnesyl diphosphate biosynthetic process"/>
    <property type="evidence" value="ECO:0007669"/>
    <property type="project" value="TreeGrafter"/>
</dbReference>
<evidence type="ECO:0000256" key="2">
    <source>
        <dbReference type="ARBA" id="ARBA00022679"/>
    </source>
</evidence>
<dbReference type="GO" id="GO:0046872">
    <property type="term" value="F:metal ion binding"/>
    <property type="evidence" value="ECO:0007669"/>
    <property type="project" value="UniProtKB-KW"/>
</dbReference>
<dbReference type="GO" id="GO:0005737">
    <property type="term" value="C:cytoplasm"/>
    <property type="evidence" value="ECO:0007669"/>
    <property type="project" value="TreeGrafter"/>
</dbReference>
<dbReference type="GO" id="GO:0004337">
    <property type="term" value="F:(2E,6E)-farnesyl diphosphate synthase activity"/>
    <property type="evidence" value="ECO:0007669"/>
    <property type="project" value="TreeGrafter"/>
</dbReference>
<dbReference type="EMBL" id="LJIJ01003851">
    <property type="protein sequence ID" value="ODM88273.1"/>
    <property type="molecule type" value="Genomic_DNA"/>
</dbReference>
<evidence type="ECO:0000256" key="6">
    <source>
        <dbReference type="ARBA" id="ARBA00034546"/>
    </source>
</evidence>
<dbReference type="Gene3D" id="1.10.600.10">
    <property type="entry name" value="Farnesyl Diphosphate Synthase"/>
    <property type="match status" value="1"/>
</dbReference>
<dbReference type="OrthoDB" id="10257492at2759"/>
<dbReference type="GO" id="GO:0004161">
    <property type="term" value="F:dimethylallyltranstransferase activity"/>
    <property type="evidence" value="ECO:0007669"/>
    <property type="project" value="TreeGrafter"/>
</dbReference>
<dbReference type="Proteomes" id="UP000094527">
    <property type="component" value="Unassembled WGS sequence"/>
</dbReference>
<evidence type="ECO:0000256" key="3">
    <source>
        <dbReference type="ARBA" id="ARBA00022723"/>
    </source>
</evidence>
<dbReference type="InterPro" id="IPR008949">
    <property type="entry name" value="Isoprenoid_synthase_dom_sf"/>
</dbReference>
<proteinExistence type="inferred from homology"/>
<feature type="non-terminal residue" evidence="8">
    <location>
        <position position="1"/>
    </location>
</feature>
<name>A0A1D2M5N0_ORCCI</name>
<dbReference type="PROSITE" id="PS00723">
    <property type="entry name" value="POLYPRENYL_SYNTHASE_1"/>
    <property type="match status" value="1"/>
</dbReference>
<keyword evidence="3" id="KW-0479">Metal-binding</keyword>
<keyword evidence="4" id="KW-0460">Magnesium</keyword>
<organism evidence="8 9">
    <name type="scientific">Orchesella cincta</name>
    <name type="common">Springtail</name>
    <name type="synonym">Podura cincta</name>
    <dbReference type="NCBI Taxonomy" id="48709"/>
    <lineage>
        <taxon>Eukaryota</taxon>
        <taxon>Metazoa</taxon>
        <taxon>Ecdysozoa</taxon>
        <taxon>Arthropoda</taxon>
        <taxon>Hexapoda</taxon>
        <taxon>Collembola</taxon>
        <taxon>Entomobryomorpha</taxon>
        <taxon>Entomobryoidea</taxon>
        <taxon>Orchesellidae</taxon>
        <taxon>Orchesellinae</taxon>
        <taxon>Orchesella</taxon>
    </lineage>
</organism>
<feature type="non-terminal residue" evidence="8">
    <location>
        <position position="261"/>
    </location>
</feature>
<dbReference type="InterPro" id="IPR033749">
    <property type="entry name" value="Polyprenyl_synt_CS"/>
</dbReference>
<comment type="cofactor">
    <cofactor evidence="1">
        <name>Mg(2+)</name>
        <dbReference type="ChEBI" id="CHEBI:18420"/>
    </cofactor>
</comment>
<reference evidence="8 9" key="1">
    <citation type="journal article" date="2016" name="Genome Biol. Evol.">
        <title>Gene Family Evolution Reflects Adaptation to Soil Environmental Stressors in the Genome of the Collembolan Orchesella cincta.</title>
        <authorList>
            <person name="Faddeeva-Vakhrusheva A."/>
            <person name="Derks M.F."/>
            <person name="Anvar S.Y."/>
            <person name="Agamennone V."/>
            <person name="Suring W."/>
            <person name="Smit S."/>
            <person name="van Straalen N.M."/>
            <person name="Roelofs D."/>
        </authorList>
    </citation>
    <scope>NUCLEOTIDE SEQUENCE [LARGE SCALE GENOMIC DNA]</scope>
    <source>
        <tissue evidence="8">Mixed pool</tissue>
    </source>
</reference>
<dbReference type="SUPFAM" id="SSF48576">
    <property type="entry name" value="Terpenoid synthases"/>
    <property type="match status" value="1"/>
</dbReference>
<gene>
    <name evidence="8" type="ORF">Ocin01_18410</name>
</gene>
<evidence type="ECO:0000256" key="1">
    <source>
        <dbReference type="ARBA" id="ARBA00001946"/>
    </source>
</evidence>
<comment type="caution">
    <text evidence="8">The sequence shown here is derived from an EMBL/GenBank/DDBJ whole genome shotgun (WGS) entry which is preliminary data.</text>
</comment>
<dbReference type="STRING" id="48709.A0A1D2M5N0"/>